<dbReference type="OMA" id="ESSCECH"/>
<evidence type="ECO:0000313" key="20">
    <source>
        <dbReference type="Ensembl" id="ENSOANP00000014459.2"/>
    </source>
</evidence>
<feature type="domain" description="Thyroglobulin type-1" evidence="19">
    <location>
        <begin position="164"/>
        <end position="236"/>
    </location>
</feature>
<evidence type="ECO:0000256" key="5">
    <source>
        <dbReference type="ARBA" id="ARBA00022692"/>
    </source>
</evidence>
<protein>
    <recommendedName>
        <fullName evidence="3">Epithelial cell adhesion molecule</fullName>
    </recommendedName>
    <alternativeName>
        <fullName evidence="13">Tumor-associated calcium signal transducer 1</fullName>
    </alternativeName>
</protein>
<feature type="compositionally biased region" description="Gly residues" evidence="16">
    <location>
        <begin position="26"/>
        <end position="51"/>
    </location>
</feature>
<reference evidence="20" key="2">
    <citation type="submission" date="2025-09" db="UniProtKB">
        <authorList>
            <consortium name="Ensembl"/>
        </authorList>
    </citation>
    <scope>IDENTIFICATION</scope>
    <source>
        <strain evidence="20">Glennie</strain>
    </source>
</reference>
<dbReference type="eggNOG" id="ENOG502QVSU">
    <property type="taxonomic scope" value="Eukaryota"/>
</dbReference>
<dbReference type="Proteomes" id="UP000002279">
    <property type="component" value="Unplaced"/>
</dbReference>
<dbReference type="FunCoup" id="F7GD08">
    <property type="interactions" value="292"/>
</dbReference>
<accession>F7GD08</accession>
<evidence type="ECO:0000256" key="17">
    <source>
        <dbReference type="SAM" id="Phobius"/>
    </source>
</evidence>
<keyword evidence="5 17" id="KW-0812">Transmembrane</keyword>
<evidence type="ECO:0000256" key="11">
    <source>
        <dbReference type="ARBA" id="ARBA00023180"/>
    </source>
</evidence>
<evidence type="ECO:0000256" key="12">
    <source>
        <dbReference type="ARBA" id="ARBA00024978"/>
    </source>
</evidence>
<dbReference type="InterPro" id="IPR000716">
    <property type="entry name" value="Thyroglobulin_1"/>
</dbReference>
<gene>
    <name evidence="20" type="primary">EPCAM</name>
</gene>
<reference evidence="20" key="1">
    <citation type="submission" date="2025-08" db="UniProtKB">
        <authorList>
            <consortium name="Ensembl"/>
        </authorList>
    </citation>
    <scope>IDENTIFICATION</scope>
    <source>
        <strain evidence="20">Glennie</strain>
    </source>
</reference>
<dbReference type="CDD" id="cd00191">
    <property type="entry name" value="TY"/>
    <property type="match status" value="1"/>
</dbReference>
<dbReference type="GO" id="GO:0098641">
    <property type="term" value="F:cadherin binding involved in cell-cell adhesion"/>
    <property type="evidence" value="ECO:0000318"/>
    <property type="project" value="GO_Central"/>
</dbReference>
<dbReference type="InterPro" id="IPR043406">
    <property type="entry name" value="EPCAM/Trop-2"/>
</dbReference>
<evidence type="ECO:0000256" key="13">
    <source>
        <dbReference type="ARBA" id="ARBA00031829"/>
    </source>
</evidence>
<dbReference type="GO" id="GO:0016328">
    <property type="term" value="C:lateral plasma membrane"/>
    <property type="evidence" value="ECO:0007669"/>
    <property type="project" value="UniProtKB-SubCell"/>
</dbReference>
<keyword evidence="7" id="KW-0677">Repeat</keyword>
<name>F7GD08_ORNAN</name>
<evidence type="ECO:0000313" key="21">
    <source>
        <dbReference type="Proteomes" id="UP000002279"/>
    </source>
</evidence>
<dbReference type="Ensembl" id="ENSOANT00000014462.3">
    <property type="protein sequence ID" value="ENSOANP00000014459.2"/>
    <property type="gene ID" value="ENSOANG00000009081.3"/>
</dbReference>
<evidence type="ECO:0000256" key="15">
    <source>
        <dbReference type="PROSITE-ProRule" id="PRU00500"/>
    </source>
</evidence>
<dbReference type="STRING" id="9258.ENSOANP00000014459"/>
<feature type="signal peptide" evidence="18">
    <location>
        <begin position="1"/>
        <end position="20"/>
    </location>
</feature>
<evidence type="ECO:0000256" key="1">
    <source>
        <dbReference type="ARBA" id="ARBA00004591"/>
    </source>
</evidence>
<dbReference type="PROSITE" id="PS51162">
    <property type="entry name" value="THYROGLOBULIN_1_2"/>
    <property type="match status" value="1"/>
</dbReference>
<organism evidence="20 21">
    <name type="scientific">Ornithorhynchus anatinus</name>
    <name type="common">Duckbill platypus</name>
    <dbReference type="NCBI Taxonomy" id="9258"/>
    <lineage>
        <taxon>Eukaryota</taxon>
        <taxon>Metazoa</taxon>
        <taxon>Chordata</taxon>
        <taxon>Craniata</taxon>
        <taxon>Vertebrata</taxon>
        <taxon>Euteleostomi</taxon>
        <taxon>Mammalia</taxon>
        <taxon>Monotremata</taxon>
        <taxon>Ornithorhynchidae</taxon>
        <taxon>Ornithorhynchus</taxon>
    </lineage>
</organism>
<comment type="function">
    <text evidence="12">May act as a physical homophilic interaction molecule between intestinal epithelial cells (IECs) and intraepithelial lymphocytes (IELs) at the mucosal epithelium for providing immunological barrier as a first line of defense against mucosal infection. Plays a role in embryonic stem cells proliferation and differentiation. Up-regulates the expression of FABP5, MYC and cyclins A and E.</text>
</comment>
<dbReference type="Gene3D" id="4.10.800.10">
    <property type="entry name" value="Thyroglobulin type-1"/>
    <property type="match status" value="1"/>
</dbReference>
<dbReference type="InterPro" id="IPR049420">
    <property type="entry name" value="EPCAM-Trop-2_C"/>
</dbReference>
<evidence type="ECO:0000256" key="8">
    <source>
        <dbReference type="ARBA" id="ARBA00022989"/>
    </source>
</evidence>
<evidence type="ECO:0000256" key="10">
    <source>
        <dbReference type="ARBA" id="ARBA00023157"/>
    </source>
</evidence>
<dbReference type="Bgee" id="ENSOANG00000009081">
    <property type="expression patterns" value="Expressed in adult mammalian kidney and 7 other cell types or tissues"/>
</dbReference>
<comment type="similarity">
    <text evidence="2">Belongs to the EPCAM family.</text>
</comment>
<dbReference type="GeneTree" id="ENSGT00390000018245"/>
<evidence type="ECO:0000256" key="4">
    <source>
        <dbReference type="ARBA" id="ARBA00022475"/>
    </source>
</evidence>
<evidence type="ECO:0000256" key="9">
    <source>
        <dbReference type="ARBA" id="ARBA00023136"/>
    </source>
</evidence>
<keyword evidence="21" id="KW-1185">Reference proteome</keyword>
<dbReference type="PANTHER" id="PTHR14168">
    <property type="entry name" value="TUMOR-ASSOCIATED CALCIUM SIGNAL TRANSDUCER"/>
    <property type="match status" value="1"/>
</dbReference>
<feature type="region of interest" description="Disordered" evidence="16">
    <location>
        <begin position="26"/>
        <end position="94"/>
    </location>
</feature>
<dbReference type="SUPFAM" id="SSF57610">
    <property type="entry name" value="Thyroglobulin type-1 domain"/>
    <property type="match status" value="1"/>
</dbReference>
<proteinExistence type="inferred from homology"/>
<dbReference type="Pfam" id="PF18635">
    <property type="entry name" value="EpCAM_N"/>
    <property type="match status" value="1"/>
</dbReference>
<evidence type="ECO:0000256" key="14">
    <source>
        <dbReference type="ARBA" id="ARBA00046807"/>
    </source>
</evidence>
<evidence type="ECO:0000256" key="16">
    <source>
        <dbReference type="SAM" id="MobiDB-lite"/>
    </source>
</evidence>
<evidence type="ECO:0000256" key="3">
    <source>
        <dbReference type="ARBA" id="ARBA00015562"/>
    </source>
</evidence>
<dbReference type="GO" id="GO:0005923">
    <property type="term" value="C:bicellular tight junction"/>
    <property type="evidence" value="ECO:0000318"/>
    <property type="project" value="GO_Central"/>
</dbReference>
<evidence type="ECO:0000256" key="18">
    <source>
        <dbReference type="SAM" id="SignalP"/>
    </source>
</evidence>
<evidence type="ECO:0000256" key="6">
    <source>
        <dbReference type="ARBA" id="ARBA00022729"/>
    </source>
</evidence>
<dbReference type="PROSITE" id="PS00484">
    <property type="entry name" value="THYROGLOBULIN_1_1"/>
    <property type="match status" value="1"/>
</dbReference>
<keyword evidence="4" id="KW-1003">Cell membrane</keyword>
<comment type="subunit">
    <text evidence="14">Monomer. Interacts with phosphorylated CLDN7.</text>
</comment>
<evidence type="ECO:0000259" key="19">
    <source>
        <dbReference type="PROSITE" id="PS51162"/>
    </source>
</evidence>
<feature type="transmembrane region" description="Helical" evidence="17">
    <location>
        <begin position="365"/>
        <end position="390"/>
    </location>
</feature>
<keyword evidence="8 17" id="KW-1133">Transmembrane helix</keyword>
<dbReference type="Pfam" id="PF21283">
    <property type="entry name" value="EPCAM-Trop-2_C"/>
    <property type="match status" value="1"/>
</dbReference>
<comment type="subcellular location">
    <subcellularLocation>
        <location evidence="1">Lateral cell membrane</location>
        <topology evidence="1">Single-pass type I membrane protein</topology>
    </subcellularLocation>
</comment>
<dbReference type="InterPro" id="IPR041630">
    <property type="entry name" value="EpCAM_N"/>
</dbReference>
<keyword evidence="11" id="KW-0325">Glycoprotein</keyword>
<dbReference type="InterPro" id="IPR036857">
    <property type="entry name" value="Thyroglobulin_1_sf"/>
</dbReference>
<feature type="compositionally biased region" description="Pro residues" evidence="16">
    <location>
        <begin position="85"/>
        <end position="94"/>
    </location>
</feature>
<dbReference type="PANTHER" id="PTHR14168:SF2">
    <property type="entry name" value="EPITHELIAL CELL ADHESION MOLECULE"/>
    <property type="match status" value="1"/>
</dbReference>
<dbReference type="SMART" id="SM00211">
    <property type="entry name" value="TY"/>
    <property type="match status" value="1"/>
</dbReference>
<feature type="compositionally biased region" description="Basic and acidic residues" evidence="16">
    <location>
        <begin position="66"/>
        <end position="78"/>
    </location>
</feature>
<keyword evidence="9 17" id="KW-0472">Membrane</keyword>
<keyword evidence="6 18" id="KW-0732">Signal</keyword>
<dbReference type="AlphaFoldDB" id="F7GD08"/>
<dbReference type="HOGENOM" id="CLU_2164253_0_0_1"/>
<dbReference type="InParanoid" id="F7GD08"/>
<dbReference type="Pfam" id="PF00086">
    <property type="entry name" value="Thyroglobulin_1"/>
    <property type="match status" value="1"/>
</dbReference>
<keyword evidence="10" id="KW-1015">Disulfide bond</keyword>
<feature type="chain" id="PRO_5027544875" description="Epithelial cell adhesion molecule" evidence="18">
    <location>
        <begin position="21"/>
        <end position="415"/>
    </location>
</feature>
<evidence type="ECO:0000256" key="7">
    <source>
        <dbReference type="ARBA" id="ARBA00022737"/>
    </source>
</evidence>
<sequence length="415" mass="45849">MGLSAPACALLLAAAALVTAAQGEARAGGAGGAGGARGWGRGRGRGGGGRCGRPLWRLPQGRQGRRRETERERGREGEGGLCGPTPVPSRPVPNPLPSQWRPCPFPFSFPGRRPPFAPWAIGPSSRADCICDSSKLTTNCFIENGECRCQALGSPNRIQCSKLVSKCLQMKAEVTGTKSGRRKRPEGAFRNNDGLYDPECDSSGIFKARQCNDTSTCWCVNTAGVRRTEKSSEIACSELVRTYWIIIELKHKPREKPFDSQALEKALKDEIERRYQLERKFIKNFLYEKDGIVIELMQNATESSSSSVDIADVAYYFEKDIKGESFFHTSKGNITVNNEVLELEPDKTLIYYVDEKAPEFSMKGLTAGVIAVIVVVVLAIVAGVVVLVVTRRKRNRRYEKAEIKEMGEMRREYNS</sequence>
<comment type="caution">
    <text evidence="15">Lacks conserved residue(s) required for the propagation of feature annotation.</text>
</comment>
<evidence type="ECO:0000256" key="2">
    <source>
        <dbReference type="ARBA" id="ARBA00007669"/>
    </source>
</evidence>